<dbReference type="EMBL" id="JAQGLA010000004">
    <property type="protein sequence ID" value="MDA3624594.1"/>
    <property type="molecule type" value="Genomic_DNA"/>
</dbReference>
<feature type="domain" description="PucR C-terminal helix-turn-helix" evidence="2">
    <location>
        <begin position="351"/>
        <end position="409"/>
    </location>
</feature>
<gene>
    <name evidence="5" type="ORF">OU415_04030</name>
</gene>
<feature type="domain" description="CdaR GGDEF-like" evidence="4">
    <location>
        <begin position="179"/>
        <end position="300"/>
    </location>
</feature>
<sequence length="421" mass="46723">MTVEERSAPDARAERRRGVLQQVHARRHELASNLVEEYRTAIADYRELPESVLIRDVTEAAVHNIEYLVEIFQSGFDVSEHDNEWIGRSAARRVHQHVSLPSLLRTYRLWGKHIWRTIAELAGEDEIGRQLAIEAADAMMGYLDSVSFSLTQAYLRESATAAIDGRALRTDVLETLLTGDPVNERARRQKAVLAMTLRGPVLVVVVQVPQRDDPLTGLQAAIHATRNQLSPLCSTFLVGARDTEVVAICALDHDDEVSRIEAAGHEIAASVRDWTVGLGRITEGIAGVQQSYAEAREAADLGFSIHQSGRAVRFADVLLDQILRATTHADALLEETVRPLVDYDRRKNTDLLATLRAYVNANFNLTKAAAELTVNPNTVVYRLRRIHTLTRRDPSTTDDLLLLALGLRLFDSAPPAGDAQL</sequence>
<dbReference type="InterPro" id="IPR025751">
    <property type="entry name" value="RsbRD_N_dom"/>
</dbReference>
<comment type="caution">
    <text evidence="5">The sequence shown here is derived from an EMBL/GenBank/DDBJ whole genome shotgun (WGS) entry which is preliminary data.</text>
</comment>
<organism evidence="5 6">
    <name type="scientific">Saccharopolyspora oryzae</name>
    <dbReference type="NCBI Taxonomy" id="2997343"/>
    <lineage>
        <taxon>Bacteria</taxon>
        <taxon>Bacillati</taxon>
        <taxon>Actinomycetota</taxon>
        <taxon>Actinomycetes</taxon>
        <taxon>Pseudonocardiales</taxon>
        <taxon>Pseudonocardiaceae</taxon>
        <taxon>Saccharopolyspora</taxon>
    </lineage>
</organism>
<dbReference type="RefSeq" id="WP_270947168.1">
    <property type="nucleotide sequence ID" value="NZ_JAQGLA010000004.1"/>
</dbReference>
<dbReference type="Pfam" id="PF17853">
    <property type="entry name" value="GGDEF_2"/>
    <property type="match status" value="1"/>
</dbReference>
<name>A0ABT4UU26_9PSEU</name>
<dbReference type="InterPro" id="IPR025736">
    <property type="entry name" value="PucR_C-HTH_dom"/>
</dbReference>
<dbReference type="InterPro" id="IPR042070">
    <property type="entry name" value="PucR_C-HTH_sf"/>
</dbReference>
<evidence type="ECO:0000259" key="2">
    <source>
        <dbReference type="Pfam" id="PF13556"/>
    </source>
</evidence>
<reference evidence="5 6" key="1">
    <citation type="submission" date="2022-11" db="EMBL/GenBank/DDBJ databases">
        <title>Draft genome sequence of Saccharopolyspora sp. WRP15-2 isolated from rhizosphere soils of wild rice in Thailand.</title>
        <authorList>
            <person name="Duangmal K."/>
            <person name="Kammanee S."/>
            <person name="Muangham S."/>
        </authorList>
    </citation>
    <scope>NUCLEOTIDE SEQUENCE [LARGE SCALE GENOMIC DNA]</scope>
    <source>
        <strain evidence="5 6">WRP15-2</strain>
    </source>
</reference>
<dbReference type="PANTHER" id="PTHR33744">
    <property type="entry name" value="CARBOHYDRATE DIACID REGULATOR"/>
    <property type="match status" value="1"/>
</dbReference>
<protein>
    <submittedName>
        <fullName evidence="5">Helix-turn-helix domain-containing protein</fullName>
    </submittedName>
</protein>
<proteinExistence type="inferred from homology"/>
<evidence type="ECO:0000313" key="5">
    <source>
        <dbReference type="EMBL" id="MDA3624594.1"/>
    </source>
</evidence>
<comment type="similarity">
    <text evidence="1">Belongs to the CdaR family.</text>
</comment>
<dbReference type="Proteomes" id="UP001210380">
    <property type="component" value="Unassembled WGS sequence"/>
</dbReference>
<evidence type="ECO:0000259" key="4">
    <source>
        <dbReference type="Pfam" id="PF17853"/>
    </source>
</evidence>
<dbReference type="InterPro" id="IPR041522">
    <property type="entry name" value="CdaR_GGDEF"/>
</dbReference>
<dbReference type="Pfam" id="PF14361">
    <property type="entry name" value="RsbRD_N"/>
    <property type="match status" value="1"/>
</dbReference>
<evidence type="ECO:0000313" key="6">
    <source>
        <dbReference type="Proteomes" id="UP001210380"/>
    </source>
</evidence>
<dbReference type="Pfam" id="PF13556">
    <property type="entry name" value="HTH_30"/>
    <property type="match status" value="1"/>
</dbReference>
<evidence type="ECO:0000259" key="3">
    <source>
        <dbReference type="Pfam" id="PF14361"/>
    </source>
</evidence>
<dbReference type="InterPro" id="IPR051448">
    <property type="entry name" value="CdaR-like_regulators"/>
</dbReference>
<dbReference type="PANTHER" id="PTHR33744:SF1">
    <property type="entry name" value="DNA-BINDING TRANSCRIPTIONAL ACTIVATOR ADER"/>
    <property type="match status" value="1"/>
</dbReference>
<evidence type="ECO:0000256" key="1">
    <source>
        <dbReference type="ARBA" id="ARBA00006754"/>
    </source>
</evidence>
<keyword evidence="6" id="KW-1185">Reference proteome</keyword>
<feature type="domain" description="RsbT co-antagonist protein RsbRD N-terminal" evidence="3">
    <location>
        <begin position="29"/>
        <end position="168"/>
    </location>
</feature>
<dbReference type="Gene3D" id="1.10.10.2840">
    <property type="entry name" value="PucR C-terminal helix-turn-helix domain"/>
    <property type="match status" value="1"/>
</dbReference>
<accession>A0ABT4UU26</accession>